<keyword evidence="9" id="KW-1185">Reference proteome</keyword>
<evidence type="ECO:0000313" key="9">
    <source>
        <dbReference type="Proteomes" id="UP000582974"/>
    </source>
</evidence>
<keyword evidence="3" id="KW-0479">Metal-binding</keyword>
<sequence>MPASVWSVTCGEHTPPLWPRGGRYRPVTCGWWHPPYARALRRADTGRCTRLYVGPGTGERVERCQQVKVSVDPDVCDARGQCAVVDSELFTLDEEGFSDIGEGKPVPPGKEDVAEQGVEICPVQALSIDE</sequence>
<dbReference type="InterPro" id="IPR051269">
    <property type="entry name" value="Fe-S_cluster_ET"/>
</dbReference>
<evidence type="ECO:0000256" key="7">
    <source>
        <dbReference type="ARBA" id="ARBA00023291"/>
    </source>
</evidence>
<dbReference type="GO" id="GO:0046872">
    <property type="term" value="F:metal ion binding"/>
    <property type="evidence" value="ECO:0007669"/>
    <property type="project" value="UniProtKB-KW"/>
</dbReference>
<name>A0A838AER2_9PSEU</name>
<reference evidence="8 9" key="1">
    <citation type="submission" date="2020-07" db="EMBL/GenBank/DDBJ databases">
        <title>Genome of Haloechinothrix sp.</title>
        <authorList>
            <person name="Tang S.-K."/>
            <person name="Yang L."/>
            <person name="Zhu W.-Y."/>
        </authorList>
    </citation>
    <scope>NUCLEOTIDE SEQUENCE [LARGE SCALE GENOMIC DNA]</scope>
    <source>
        <strain evidence="8 9">YIM 98757</strain>
    </source>
</reference>
<keyword evidence="5" id="KW-0408">Iron</keyword>
<dbReference type="PANTHER" id="PTHR36923:SF3">
    <property type="entry name" value="FERREDOXIN"/>
    <property type="match status" value="1"/>
</dbReference>
<keyword evidence="7" id="KW-0003">3Fe-4S</keyword>
<dbReference type="SUPFAM" id="SSF54862">
    <property type="entry name" value="4Fe-4S ferredoxins"/>
    <property type="match status" value="1"/>
</dbReference>
<keyword evidence="4" id="KW-0249">Electron transport</keyword>
<keyword evidence="6" id="KW-0411">Iron-sulfur</keyword>
<gene>
    <name evidence="8" type="ORF">H0B56_19630</name>
</gene>
<evidence type="ECO:0000256" key="1">
    <source>
        <dbReference type="ARBA" id="ARBA00001927"/>
    </source>
</evidence>
<dbReference type="Proteomes" id="UP000582974">
    <property type="component" value="Unassembled WGS sequence"/>
</dbReference>
<dbReference type="Pfam" id="PF13459">
    <property type="entry name" value="Fer4_15"/>
    <property type="match status" value="1"/>
</dbReference>
<proteinExistence type="predicted"/>
<dbReference type="PANTHER" id="PTHR36923">
    <property type="entry name" value="FERREDOXIN"/>
    <property type="match status" value="1"/>
</dbReference>
<evidence type="ECO:0000256" key="2">
    <source>
        <dbReference type="ARBA" id="ARBA00022448"/>
    </source>
</evidence>
<comment type="cofactor">
    <cofactor evidence="1">
        <name>[3Fe-4S] cluster</name>
        <dbReference type="ChEBI" id="CHEBI:21137"/>
    </cofactor>
</comment>
<keyword evidence="2" id="KW-0813">Transport</keyword>
<accession>A0A838AER2</accession>
<evidence type="ECO:0000313" key="8">
    <source>
        <dbReference type="EMBL" id="MBA0127762.1"/>
    </source>
</evidence>
<evidence type="ECO:0000256" key="6">
    <source>
        <dbReference type="ARBA" id="ARBA00023014"/>
    </source>
</evidence>
<organism evidence="8 9">
    <name type="scientific">Haloechinothrix aidingensis</name>
    <dbReference type="NCBI Taxonomy" id="2752311"/>
    <lineage>
        <taxon>Bacteria</taxon>
        <taxon>Bacillati</taxon>
        <taxon>Actinomycetota</taxon>
        <taxon>Actinomycetes</taxon>
        <taxon>Pseudonocardiales</taxon>
        <taxon>Pseudonocardiaceae</taxon>
        <taxon>Haloechinothrix</taxon>
    </lineage>
</organism>
<dbReference type="EMBL" id="JACCKD010000008">
    <property type="protein sequence ID" value="MBA0127762.1"/>
    <property type="molecule type" value="Genomic_DNA"/>
</dbReference>
<comment type="caution">
    <text evidence="8">The sequence shown here is derived from an EMBL/GenBank/DDBJ whole genome shotgun (WGS) entry which is preliminary data.</text>
</comment>
<dbReference type="AlphaFoldDB" id="A0A838AER2"/>
<evidence type="ECO:0000256" key="3">
    <source>
        <dbReference type="ARBA" id="ARBA00022723"/>
    </source>
</evidence>
<dbReference type="Gene3D" id="3.30.70.20">
    <property type="match status" value="1"/>
</dbReference>
<dbReference type="GO" id="GO:0051538">
    <property type="term" value="F:3 iron, 4 sulfur cluster binding"/>
    <property type="evidence" value="ECO:0007669"/>
    <property type="project" value="UniProtKB-KW"/>
</dbReference>
<protein>
    <submittedName>
        <fullName evidence="8">Ferredoxin</fullName>
    </submittedName>
</protein>
<evidence type="ECO:0000256" key="5">
    <source>
        <dbReference type="ARBA" id="ARBA00023004"/>
    </source>
</evidence>
<evidence type="ECO:0000256" key="4">
    <source>
        <dbReference type="ARBA" id="ARBA00022982"/>
    </source>
</evidence>